<dbReference type="SUPFAM" id="SSF52833">
    <property type="entry name" value="Thioredoxin-like"/>
    <property type="match status" value="1"/>
</dbReference>
<protein>
    <submittedName>
        <fullName evidence="7">TlpA family protein disulfide reductase</fullName>
    </submittedName>
</protein>
<dbReference type="EMBL" id="JAESIY010000002">
    <property type="protein sequence ID" value="MBL3655292.1"/>
    <property type="molecule type" value="Genomic_DNA"/>
</dbReference>
<dbReference type="GO" id="GO:0016491">
    <property type="term" value="F:oxidoreductase activity"/>
    <property type="evidence" value="ECO:0007669"/>
    <property type="project" value="InterPro"/>
</dbReference>
<keyword evidence="3" id="KW-1015">Disulfide bond</keyword>
<dbReference type="RefSeq" id="WP_202242879.1">
    <property type="nucleotide sequence ID" value="NZ_JAESIY010000002.1"/>
</dbReference>
<dbReference type="PANTHER" id="PTHR42852">
    <property type="entry name" value="THIOL:DISULFIDE INTERCHANGE PROTEIN DSBE"/>
    <property type="match status" value="1"/>
</dbReference>
<evidence type="ECO:0000256" key="2">
    <source>
        <dbReference type="ARBA" id="ARBA00022748"/>
    </source>
</evidence>
<keyword evidence="5" id="KW-1133">Transmembrane helix</keyword>
<evidence type="ECO:0000313" key="7">
    <source>
        <dbReference type="EMBL" id="MBL3655292.1"/>
    </source>
</evidence>
<proteinExistence type="predicted"/>
<dbReference type="PROSITE" id="PS00194">
    <property type="entry name" value="THIOREDOXIN_1"/>
    <property type="match status" value="1"/>
</dbReference>
<evidence type="ECO:0000256" key="4">
    <source>
        <dbReference type="ARBA" id="ARBA00023284"/>
    </source>
</evidence>
<dbReference type="InterPro" id="IPR000866">
    <property type="entry name" value="AhpC/TSA"/>
</dbReference>
<organism evidence="7 8">
    <name type="scientific">Fulvivirga sediminis</name>
    <dbReference type="NCBI Taxonomy" id="2803949"/>
    <lineage>
        <taxon>Bacteria</taxon>
        <taxon>Pseudomonadati</taxon>
        <taxon>Bacteroidota</taxon>
        <taxon>Cytophagia</taxon>
        <taxon>Cytophagales</taxon>
        <taxon>Fulvivirgaceae</taxon>
        <taxon>Fulvivirga</taxon>
    </lineage>
</organism>
<evidence type="ECO:0000256" key="1">
    <source>
        <dbReference type="ARBA" id="ARBA00004196"/>
    </source>
</evidence>
<dbReference type="PANTHER" id="PTHR42852:SF6">
    <property type="entry name" value="THIOL:DISULFIDE INTERCHANGE PROTEIN DSBE"/>
    <property type="match status" value="1"/>
</dbReference>
<keyword evidence="8" id="KW-1185">Reference proteome</keyword>
<dbReference type="InterPro" id="IPR050553">
    <property type="entry name" value="Thioredoxin_ResA/DsbE_sf"/>
</dbReference>
<gene>
    <name evidence="7" type="ORF">JL102_04065</name>
</gene>
<dbReference type="Pfam" id="PF00578">
    <property type="entry name" value="AhpC-TSA"/>
    <property type="match status" value="1"/>
</dbReference>
<evidence type="ECO:0000256" key="3">
    <source>
        <dbReference type="ARBA" id="ARBA00023157"/>
    </source>
</evidence>
<keyword evidence="2" id="KW-0201">Cytochrome c-type biogenesis</keyword>
<dbReference type="CDD" id="cd02966">
    <property type="entry name" value="TlpA_like_family"/>
    <property type="match status" value="1"/>
</dbReference>
<evidence type="ECO:0000259" key="6">
    <source>
        <dbReference type="PROSITE" id="PS51352"/>
    </source>
</evidence>
<feature type="transmembrane region" description="Helical" evidence="5">
    <location>
        <begin position="7"/>
        <end position="24"/>
    </location>
</feature>
<dbReference type="AlphaFoldDB" id="A0A937F2U6"/>
<feature type="domain" description="Thioredoxin" evidence="6">
    <location>
        <begin position="34"/>
        <end position="188"/>
    </location>
</feature>
<dbReference type="Proteomes" id="UP000659388">
    <property type="component" value="Unassembled WGS sequence"/>
</dbReference>
<sequence>MKKQLSEWLLIIIIIGVLYFTGWYKEVAVFLQKGLLLTGAFDANTEYVAKEKIDYNLTLKSTQGDTLHFSELKGKVIFMNIWATWCPPCKAEMPGIENLYKDFSESNKVTFIMLALDSESKVKSYLKHFGYTFPAYTPLGRRIPEIYRPNSIPTTLVISPEGEIVAKEVGMKNYDTKKYRRFLNKLAN</sequence>
<dbReference type="Gene3D" id="3.40.30.10">
    <property type="entry name" value="Glutaredoxin"/>
    <property type="match status" value="1"/>
</dbReference>
<keyword evidence="5" id="KW-0812">Transmembrane</keyword>
<comment type="caution">
    <text evidence="7">The sequence shown here is derived from an EMBL/GenBank/DDBJ whole genome shotgun (WGS) entry which is preliminary data.</text>
</comment>
<comment type="subcellular location">
    <subcellularLocation>
        <location evidence="1">Cell envelope</location>
    </subcellularLocation>
</comment>
<evidence type="ECO:0000313" key="8">
    <source>
        <dbReference type="Proteomes" id="UP000659388"/>
    </source>
</evidence>
<dbReference type="GO" id="GO:0016209">
    <property type="term" value="F:antioxidant activity"/>
    <property type="evidence" value="ECO:0007669"/>
    <property type="project" value="InterPro"/>
</dbReference>
<keyword evidence="5" id="KW-0472">Membrane</keyword>
<dbReference type="InterPro" id="IPR017937">
    <property type="entry name" value="Thioredoxin_CS"/>
</dbReference>
<name>A0A937F2U6_9BACT</name>
<evidence type="ECO:0000256" key="5">
    <source>
        <dbReference type="SAM" id="Phobius"/>
    </source>
</evidence>
<reference evidence="7" key="1">
    <citation type="submission" date="2021-01" db="EMBL/GenBank/DDBJ databases">
        <title>Fulvivirga kasyanovii gen. nov., sp nov., a novel member of the phylum Bacteroidetes isolated from seawater in a mussel farm.</title>
        <authorList>
            <person name="Zhao L.-H."/>
            <person name="Wang Z.-J."/>
        </authorList>
    </citation>
    <scope>NUCLEOTIDE SEQUENCE</scope>
    <source>
        <strain evidence="7">2943</strain>
    </source>
</reference>
<dbReference type="PROSITE" id="PS51352">
    <property type="entry name" value="THIOREDOXIN_2"/>
    <property type="match status" value="1"/>
</dbReference>
<keyword evidence="4" id="KW-0676">Redox-active center</keyword>
<dbReference type="GO" id="GO:0030313">
    <property type="term" value="C:cell envelope"/>
    <property type="evidence" value="ECO:0007669"/>
    <property type="project" value="UniProtKB-SubCell"/>
</dbReference>
<dbReference type="InterPro" id="IPR013766">
    <property type="entry name" value="Thioredoxin_domain"/>
</dbReference>
<accession>A0A937F2U6</accession>
<dbReference type="InterPro" id="IPR036249">
    <property type="entry name" value="Thioredoxin-like_sf"/>
</dbReference>
<dbReference type="GO" id="GO:0017004">
    <property type="term" value="P:cytochrome complex assembly"/>
    <property type="evidence" value="ECO:0007669"/>
    <property type="project" value="UniProtKB-KW"/>
</dbReference>